<reference evidence="3" key="1">
    <citation type="submission" date="2020-05" db="EMBL/GenBank/DDBJ databases">
        <title>Sulfur intermediates as new biogeochemical hubs in an aquatic model microbial ecosystem.</title>
        <authorList>
            <person name="Vigneron A."/>
        </authorList>
    </citation>
    <scope>NUCLEOTIDE SEQUENCE</scope>
    <source>
        <strain evidence="3">Bin.250</strain>
    </source>
</reference>
<feature type="transmembrane region" description="Helical" evidence="1">
    <location>
        <begin position="226"/>
        <end position="242"/>
    </location>
</feature>
<feature type="domain" description="EamA" evidence="2">
    <location>
        <begin position="3"/>
        <end position="140"/>
    </location>
</feature>
<dbReference type="GO" id="GO:0016020">
    <property type="term" value="C:membrane"/>
    <property type="evidence" value="ECO:0007669"/>
    <property type="project" value="InterPro"/>
</dbReference>
<dbReference type="Proteomes" id="UP000754644">
    <property type="component" value="Unassembled WGS sequence"/>
</dbReference>
<keyword evidence="1" id="KW-0472">Membrane</keyword>
<comment type="caution">
    <text evidence="3">The sequence shown here is derived from an EMBL/GenBank/DDBJ whole genome shotgun (WGS) entry which is preliminary data.</text>
</comment>
<feature type="transmembrane region" description="Helical" evidence="1">
    <location>
        <begin position="184"/>
        <end position="206"/>
    </location>
</feature>
<gene>
    <name evidence="3" type="ORF">HQ497_03995</name>
</gene>
<dbReference type="SUPFAM" id="SSF103481">
    <property type="entry name" value="Multidrug resistance efflux transporter EmrE"/>
    <property type="match status" value="2"/>
</dbReference>
<feature type="transmembrane region" description="Helical" evidence="1">
    <location>
        <begin position="125"/>
        <end position="142"/>
    </location>
</feature>
<feature type="domain" description="EamA" evidence="2">
    <location>
        <begin position="155"/>
        <end position="293"/>
    </location>
</feature>
<dbReference type="PANTHER" id="PTHR22911:SF137">
    <property type="entry name" value="SOLUTE CARRIER FAMILY 35 MEMBER G2-RELATED"/>
    <property type="match status" value="1"/>
</dbReference>
<sequence>MEPWVLWTLLAAVMQSVRTAGQKMLVADISAVSATLVRYLFGLPFALLYLAWLLSRRDWQIPQLNLDFLICGLLAGVLQIIATVLLIQLFTLRNFAVGSTFVRTEIVLTALIGFWWFAEEVSPRGWFAILVCVGGLVMISLAKTGLINSLWNRSAVYGLGAGLSFALTSLLLRRASLSLNLDDPMFSAAVTLVYMVVLQTVITLVWVGWRQPREFKIIGVKWRPSLFVGATAVAGSIGWFTAMTLELAAYVKTLGQIEFLISLLIAVYLFKERPSGLELLGMLLIVGGAVGILLA</sequence>
<organism evidence="3 4">
    <name type="scientific">SAR86 cluster bacterium</name>
    <dbReference type="NCBI Taxonomy" id="2030880"/>
    <lineage>
        <taxon>Bacteria</taxon>
        <taxon>Pseudomonadati</taxon>
        <taxon>Pseudomonadota</taxon>
        <taxon>Gammaproteobacteria</taxon>
        <taxon>SAR86 cluster</taxon>
    </lineage>
</organism>
<feature type="transmembrane region" description="Helical" evidence="1">
    <location>
        <begin position="66"/>
        <end position="90"/>
    </location>
</feature>
<dbReference type="InterPro" id="IPR000620">
    <property type="entry name" value="EamA_dom"/>
</dbReference>
<accession>A0A972VVH9</accession>
<proteinExistence type="predicted"/>
<dbReference type="Pfam" id="PF00892">
    <property type="entry name" value="EamA"/>
    <property type="match status" value="2"/>
</dbReference>
<evidence type="ECO:0000313" key="3">
    <source>
        <dbReference type="EMBL" id="NQV64508.1"/>
    </source>
</evidence>
<evidence type="ECO:0000256" key="1">
    <source>
        <dbReference type="SAM" id="Phobius"/>
    </source>
</evidence>
<dbReference type="InterPro" id="IPR037185">
    <property type="entry name" value="EmrE-like"/>
</dbReference>
<feature type="transmembrane region" description="Helical" evidence="1">
    <location>
        <begin position="276"/>
        <end position="294"/>
    </location>
</feature>
<keyword evidence="1" id="KW-0812">Transmembrane</keyword>
<evidence type="ECO:0000313" key="4">
    <source>
        <dbReference type="Proteomes" id="UP000754644"/>
    </source>
</evidence>
<protein>
    <submittedName>
        <fullName evidence="3">EamA family transporter</fullName>
    </submittedName>
</protein>
<feature type="transmembrane region" description="Helical" evidence="1">
    <location>
        <begin position="154"/>
        <end position="172"/>
    </location>
</feature>
<feature type="transmembrane region" description="Helical" evidence="1">
    <location>
        <begin position="249"/>
        <end position="270"/>
    </location>
</feature>
<dbReference type="EMBL" id="JABMOJ010000143">
    <property type="protein sequence ID" value="NQV64508.1"/>
    <property type="molecule type" value="Genomic_DNA"/>
</dbReference>
<feature type="transmembrane region" description="Helical" evidence="1">
    <location>
        <begin position="29"/>
        <end position="54"/>
    </location>
</feature>
<dbReference type="AlphaFoldDB" id="A0A972VVH9"/>
<dbReference type="PANTHER" id="PTHR22911">
    <property type="entry name" value="ACYL-MALONYL CONDENSING ENZYME-RELATED"/>
    <property type="match status" value="1"/>
</dbReference>
<name>A0A972VVH9_9GAMM</name>
<evidence type="ECO:0000259" key="2">
    <source>
        <dbReference type="Pfam" id="PF00892"/>
    </source>
</evidence>
<keyword evidence="1" id="KW-1133">Transmembrane helix</keyword>